<reference evidence="1 2" key="1">
    <citation type="submission" date="2011-02" db="EMBL/GenBank/DDBJ databases">
        <authorList>
            <person name="Nelson K.E."/>
            <person name="Sutton G."/>
            <person name="Torralba M."/>
            <person name="Durkin S."/>
            <person name="Harkins D."/>
            <person name="Montgomery R."/>
            <person name="Ziemer C."/>
            <person name="Klaassens E."/>
            <person name="Ocuiv P."/>
            <person name="Morrison M."/>
        </authorList>
    </citation>
    <scope>NUCLEOTIDE SEQUENCE [LARGE SCALE GENOMIC DNA]</scope>
    <source>
        <strain evidence="1 2">8</strain>
    </source>
</reference>
<proteinExistence type="predicted"/>
<evidence type="ECO:0000313" key="2">
    <source>
        <dbReference type="Proteomes" id="UP000004259"/>
    </source>
</evidence>
<gene>
    <name evidence="1" type="ORF">CUS_6010</name>
</gene>
<dbReference type="EMBL" id="ADKM02000086">
    <property type="protein sequence ID" value="EGC02786.1"/>
    <property type="molecule type" value="Genomic_DNA"/>
</dbReference>
<dbReference type="AlphaFoldDB" id="E9SCZ8"/>
<accession>E9SCZ8</accession>
<name>E9SCZ8_RUMAL</name>
<evidence type="ECO:0000313" key="1">
    <source>
        <dbReference type="EMBL" id="EGC02786.1"/>
    </source>
</evidence>
<sequence>MISSEICTGCAAGAENNTNAAMISCSVCKRDHTYKKCAVIS</sequence>
<organism evidence="1 2">
    <name type="scientific">Ruminococcus albus 8</name>
    <dbReference type="NCBI Taxonomy" id="246199"/>
    <lineage>
        <taxon>Bacteria</taxon>
        <taxon>Bacillati</taxon>
        <taxon>Bacillota</taxon>
        <taxon>Clostridia</taxon>
        <taxon>Eubacteriales</taxon>
        <taxon>Oscillospiraceae</taxon>
        <taxon>Ruminococcus</taxon>
    </lineage>
</organism>
<keyword evidence="2" id="KW-1185">Reference proteome</keyword>
<comment type="caution">
    <text evidence="1">The sequence shown here is derived from an EMBL/GenBank/DDBJ whole genome shotgun (WGS) entry which is preliminary data.</text>
</comment>
<dbReference type="Proteomes" id="UP000004259">
    <property type="component" value="Unassembled WGS sequence"/>
</dbReference>
<protein>
    <submittedName>
        <fullName evidence="1">Uncharacterized protein</fullName>
    </submittedName>
</protein>